<feature type="region of interest" description="Disordered" evidence="1">
    <location>
        <begin position="255"/>
        <end position="276"/>
    </location>
</feature>
<feature type="domain" description="Thioredoxin-like fold" evidence="3">
    <location>
        <begin position="82"/>
        <end position="249"/>
    </location>
</feature>
<dbReference type="SUPFAM" id="SSF52833">
    <property type="entry name" value="Thioredoxin-like"/>
    <property type="match status" value="1"/>
</dbReference>
<feature type="transmembrane region" description="Helical" evidence="2">
    <location>
        <begin position="30"/>
        <end position="52"/>
    </location>
</feature>
<dbReference type="InterPro" id="IPR012336">
    <property type="entry name" value="Thioredoxin-like_fold"/>
</dbReference>
<name>A0A4Q9HJH1_STRKA</name>
<evidence type="ECO:0000256" key="1">
    <source>
        <dbReference type="SAM" id="MobiDB-lite"/>
    </source>
</evidence>
<evidence type="ECO:0000256" key="2">
    <source>
        <dbReference type="SAM" id="Phobius"/>
    </source>
</evidence>
<feature type="compositionally biased region" description="Polar residues" evidence="1">
    <location>
        <begin position="263"/>
        <end position="276"/>
    </location>
</feature>
<dbReference type="Gene3D" id="3.40.30.10">
    <property type="entry name" value="Glutaredoxin"/>
    <property type="match status" value="1"/>
</dbReference>
<dbReference type="AlphaFoldDB" id="A0A4Q9HJH1"/>
<organism evidence="4 5">
    <name type="scientific">Streptomyces kasugaensis</name>
    <dbReference type="NCBI Taxonomy" id="1946"/>
    <lineage>
        <taxon>Bacteria</taxon>
        <taxon>Bacillati</taxon>
        <taxon>Actinomycetota</taxon>
        <taxon>Actinomycetes</taxon>
        <taxon>Kitasatosporales</taxon>
        <taxon>Streptomycetaceae</taxon>
        <taxon>Streptomyces</taxon>
    </lineage>
</organism>
<dbReference type="Pfam" id="PF13462">
    <property type="entry name" value="Thioredoxin_4"/>
    <property type="match status" value="1"/>
</dbReference>
<proteinExistence type="predicted"/>
<dbReference type="RefSeq" id="WP_131126429.1">
    <property type="nucleotide sequence ID" value="NZ_SIXH01000693.1"/>
</dbReference>
<comment type="caution">
    <text evidence="4">The sequence shown here is derived from an EMBL/GenBank/DDBJ whole genome shotgun (WGS) entry which is preliminary data.</text>
</comment>
<feature type="compositionally biased region" description="Basic and acidic residues" evidence="1">
    <location>
        <begin position="1"/>
        <end position="11"/>
    </location>
</feature>
<evidence type="ECO:0000259" key="3">
    <source>
        <dbReference type="Pfam" id="PF13462"/>
    </source>
</evidence>
<keyword evidence="2" id="KW-1133">Transmembrane helix</keyword>
<accession>A0A4Q9HJH1</accession>
<dbReference type="Proteomes" id="UP000292452">
    <property type="component" value="Unassembled WGS sequence"/>
</dbReference>
<reference evidence="4 5" key="1">
    <citation type="submission" date="2019-02" db="EMBL/GenBank/DDBJ databases">
        <title>Draft Genome Sequence of Streptomyces sp. AM-2504, identified by 16S rRNA comparative analysis as a Streptomyces Kasugaensis strain.</title>
        <authorList>
            <person name="Napolioni V."/>
            <person name="Giuliodori A.M."/>
            <person name="Spurio R."/>
            <person name="Fabbretti A."/>
        </authorList>
    </citation>
    <scope>NUCLEOTIDE SEQUENCE [LARGE SCALE GENOMIC DNA]</scope>
    <source>
        <strain evidence="4 5">AM-2504</strain>
    </source>
</reference>
<evidence type="ECO:0000313" key="5">
    <source>
        <dbReference type="Proteomes" id="UP000292452"/>
    </source>
</evidence>
<protein>
    <recommendedName>
        <fullName evidence="3">Thioredoxin-like fold domain-containing protein</fullName>
    </recommendedName>
</protein>
<gene>
    <name evidence="4" type="ORF">EYS09_36555</name>
</gene>
<keyword evidence="5" id="KW-1185">Reference proteome</keyword>
<keyword evidence="2" id="KW-0472">Membrane</keyword>
<keyword evidence="2" id="KW-0812">Transmembrane</keyword>
<sequence>MAGSTELKEGNDQSGKGAPRRGRRRDNWRHYTVIVVGLAVVYGAAATLGAYVRSGKADAVVAPADATGPAGKTKLALPVKPTVPVTLTVYEDLGSPASRAFAQRYADTFTQLLASGQVQIDYRLVTQSDKQYGGSGAKAAAAAAACAQDQGRFTQFVDQVWQHQSDLAHDGLGNRKLLFALAKKAGKINEGTFRSCVETGERQGWVAASQAEFAAAALGDDAPVVTVNEVPVPGAGTSLTPKKLRALVQKEAQRVADQKVSERSATATTVASGPST</sequence>
<evidence type="ECO:0000313" key="4">
    <source>
        <dbReference type="EMBL" id="TBO54813.1"/>
    </source>
</evidence>
<dbReference type="EMBL" id="SIXH01000693">
    <property type="protein sequence ID" value="TBO54813.1"/>
    <property type="molecule type" value="Genomic_DNA"/>
</dbReference>
<dbReference type="InterPro" id="IPR036249">
    <property type="entry name" value="Thioredoxin-like_sf"/>
</dbReference>
<feature type="region of interest" description="Disordered" evidence="1">
    <location>
        <begin position="1"/>
        <end position="24"/>
    </location>
</feature>